<evidence type="ECO:0000313" key="2">
    <source>
        <dbReference type="EMBL" id="KAF8452005.1"/>
    </source>
</evidence>
<reference evidence="1" key="2">
    <citation type="journal article" date="2020" name="Nat. Commun.">
        <title>Large-scale genome sequencing of mycorrhizal fungi provides insights into the early evolution of symbiotic traits.</title>
        <authorList>
            <person name="Miyauchi S."/>
            <person name="Kiss E."/>
            <person name="Kuo A."/>
            <person name="Drula E."/>
            <person name="Kohler A."/>
            <person name="Sanchez-Garcia M."/>
            <person name="Morin E."/>
            <person name="Andreopoulos B."/>
            <person name="Barry K.W."/>
            <person name="Bonito G."/>
            <person name="Buee M."/>
            <person name="Carver A."/>
            <person name="Chen C."/>
            <person name="Cichocki N."/>
            <person name="Clum A."/>
            <person name="Culley D."/>
            <person name="Crous P.W."/>
            <person name="Fauchery L."/>
            <person name="Girlanda M."/>
            <person name="Hayes R.D."/>
            <person name="Keri Z."/>
            <person name="LaButti K."/>
            <person name="Lipzen A."/>
            <person name="Lombard V."/>
            <person name="Magnuson J."/>
            <person name="Maillard F."/>
            <person name="Murat C."/>
            <person name="Nolan M."/>
            <person name="Ohm R.A."/>
            <person name="Pangilinan J."/>
            <person name="Pereira M.F."/>
            <person name="Perotto S."/>
            <person name="Peter M."/>
            <person name="Pfister S."/>
            <person name="Riley R."/>
            <person name="Sitrit Y."/>
            <person name="Stielow J.B."/>
            <person name="Szollosi G."/>
            <person name="Zifcakova L."/>
            <person name="Stursova M."/>
            <person name="Spatafora J.W."/>
            <person name="Tedersoo L."/>
            <person name="Vaario L.M."/>
            <person name="Yamada A."/>
            <person name="Yan M."/>
            <person name="Wang P."/>
            <person name="Xu J."/>
            <person name="Bruns T."/>
            <person name="Baldrian P."/>
            <person name="Vilgalys R."/>
            <person name="Dunand C."/>
            <person name="Henrissat B."/>
            <person name="Grigoriev I.V."/>
            <person name="Hibbett D."/>
            <person name="Nagy L.G."/>
            <person name="Martin F.M."/>
        </authorList>
    </citation>
    <scope>NUCLEOTIDE SEQUENCE</scope>
    <source>
        <strain evidence="1">BED1</strain>
    </source>
</reference>
<organism evidence="1 3">
    <name type="scientific">Boletus edulis BED1</name>
    <dbReference type="NCBI Taxonomy" id="1328754"/>
    <lineage>
        <taxon>Eukaryota</taxon>
        <taxon>Fungi</taxon>
        <taxon>Dikarya</taxon>
        <taxon>Basidiomycota</taxon>
        <taxon>Agaricomycotina</taxon>
        <taxon>Agaricomycetes</taxon>
        <taxon>Agaricomycetidae</taxon>
        <taxon>Boletales</taxon>
        <taxon>Boletineae</taxon>
        <taxon>Boletaceae</taxon>
        <taxon>Boletoideae</taxon>
        <taxon>Boletus</taxon>
    </lineage>
</organism>
<gene>
    <name evidence="2" type="ORF">L210DRAFT_3515703</name>
    <name evidence="1" type="ORF">L210DRAFT_3588379</name>
</gene>
<sequence length="64" mass="7040">LLALGFDVIHPATQMFLSLPTLSSRAIYMSDIASSSTWWSLWPAGIEQLGLLMTSSIGKPWTFP</sequence>
<dbReference type="EMBL" id="WHUW01000379">
    <property type="protein sequence ID" value="KAF8415043.1"/>
    <property type="molecule type" value="Genomic_DNA"/>
</dbReference>
<dbReference type="EMBL" id="WHUW01000001">
    <property type="protein sequence ID" value="KAF8452005.1"/>
    <property type="molecule type" value="Genomic_DNA"/>
</dbReference>
<feature type="non-terminal residue" evidence="1">
    <location>
        <position position="1"/>
    </location>
</feature>
<reference evidence="1" key="1">
    <citation type="submission" date="2019-10" db="EMBL/GenBank/DDBJ databases">
        <authorList>
            <consortium name="DOE Joint Genome Institute"/>
            <person name="Kuo A."/>
            <person name="Miyauchi S."/>
            <person name="Kiss E."/>
            <person name="Drula E."/>
            <person name="Kohler A."/>
            <person name="Sanchez-Garcia M."/>
            <person name="Andreopoulos B."/>
            <person name="Barry K.W."/>
            <person name="Bonito G."/>
            <person name="Buee M."/>
            <person name="Carver A."/>
            <person name="Chen C."/>
            <person name="Cichocki N."/>
            <person name="Clum A."/>
            <person name="Culley D."/>
            <person name="Crous P.W."/>
            <person name="Fauchery L."/>
            <person name="Girlanda M."/>
            <person name="Hayes R."/>
            <person name="Keri Z."/>
            <person name="LaButti K."/>
            <person name="Lipzen A."/>
            <person name="Lombard V."/>
            <person name="Magnuson J."/>
            <person name="Maillard F."/>
            <person name="Morin E."/>
            <person name="Murat C."/>
            <person name="Nolan M."/>
            <person name="Ohm R."/>
            <person name="Pangilinan J."/>
            <person name="Pereira M."/>
            <person name="Perotto S."/>
            <person name="Peter M."/>
            <person name="Riley R."/>
            <person name="Sitrit Y."/>
            <person name="Stielow B."/>
            <person name="Szollosi G."/>
            <person name="Zifcakova L."/>
            <person name="Stursova M."/>
            <person name="Spatafora J.W."/>
            <person name="Tedersoo L."/>
            <person name="Vaario L.-M."/>
            <person name="Yamada A."/>
            <person name="Yan M."/>
            <person name="Wang P."/>
            <person name="Xu J."/>
            <person name="Bruns T."/>
            <person name="Baldrian P."/>
            <person name="Vilgalys R."/>
            <person name="Henrissat B."/>
            <person name="Grigoriev I.V."/>
            <person name="Hibbett D."/>
            <person name="Nagy L.G."/>
            <person name="Martin F.M."/>
        </authorList>
    </citation>
    <scope>NUCLEOTIDE SEQUENCE</scope>
    <source>
        <strain evidence="1">BED1</strain>
    </source>
</reference>
<proteinExistence type="predicted"/>
<dbReference type="AlphaFoldDB" id="A0AAD4G5Z3"/>
<evidence type="ECO:0000313" key="1">
    <source>
        <dbReference type="EMBL" id="KAF8415043.1"/>
    </source>
</evidence>
<accession>A0AAD4G5Z3</accession>
<name>A0AAD4G5Z3_BOLED</name>
<dbReference type="Proteomes" id="UP001194468">
    <property type="component" value="Unassembled WGS sequence"/>
</dbReference>
<protein>
    <submittedName>
        <fullName evidence="1">Uncharacterized protein</fullName>
    </submittedName>
</protein>
<keyword evidence="3" id="KW-1185">Reference proteome</keyword>
<comment type="caution">
    <text evidence="1">The sequence shown here is derived from an EMBL/GenBank/DDBJ whole genome shotgun (WGS) entry which is preliminary data.</text>
</comment>
<evidence type="ECO:0000313" key="3">
    <source>
        <dbReference type="Proteomes" id="UP001194468"/>
    </source>
</evidence>